<sequence>MTFDAIYNIALEVANARAQSGERVAPGDTICVMISRTGRVYNGVSHTEMMNGKQVSVHAEIDAMLNMQTYGNEVSVDSMVLIDAMTRSPMLPCAGCLEHIISKSPENSAGCIVMPDRIIPIGELMGAQNSAFSGMPAGMPSAAPVQSGYFQSMPFGAAPVQSGYVQSMQFGAAPVQSSNLQSMTSSQVADGAGSGGTSKNDLLKNRVSSLLSAAETDEEEDEEFLEELTSKKKKKGLFGLFG</sequence>
<proteinExistence type="predicted"/>
<dbReference type="RefSeq" id="WP_002848385.1">
    <property type="nucleotide sequence ID" value="NZ_ADKM02000062.1"/>
</dbReference>
<comment type="caution">
    <text evidence="1">The sequence shown here is derived from an EMBL/GenBank/DDBJ whole genome shotgun (WGS) entry which is preliminary data.</text>
</comment>
<evidence type="ECO:0000313" key="2">
    <source>
        <dbReference type="Proteomes" id="UP000004259"/>
    </source>
</evidence>
<dbReference type="eggNOG" id="COG0295">
    <property type="taxonomic scope" value="Bacteria"/>
</dbReference>
<organism evidence="1 2">
    <name type="scientific">Ruminococcus albus 8</name>
    <dbReference type="NCBI Taxonomy" id="246199"/>
    <lineage>
        <taxon>Bacteria</taxon>
        <taxon>Bacillati</taxon>
        <taxon>Bacillota</taxon>
        <taxon>Clostridia</taxon>
        <taxon>Eubacteriales</taxon>
        <taxon>Oscillospiraceae</taxon>
        <taxon>Ruminococcus</taxon>
    </lineage>
</organism>
<dbReference type="OrthoDB" id="1820290at2"/>
<evidence type="ECO:0000313" key="1">
    <source>
        <dbReference type="EMBL" id="EGC03611.1"/>
    </source>
</evidence>
<reference evidence="1 2" key="1">
    <citation type="submission" date="2011-02" db="EMBL/GenBank/DDBJ databases">
        <authorList>
            <person name="Nelson K.E."/>
            <person name="Sutton G."/>
            <person name="Torralba M."/>
            <person name="Durkin S."/>
            <person name="Harkins D."/>
            <person name="Montgomery R."/>
            <person name="Ziemer C."/>
            <person name="Klaassens E."/>
            <person name="Ocuiv P."/>
            <person name="Morrison M."/>
        </authorList>
    </citation>
    <scope>NUCLEOTIDE SEQUENCE [LARGE SCALE GENOMIC DNA]</scope>
    <source>
        <strain evidence="1 2">8</strain>
    </source>
</reference>
<dbReference type="GO" id="GO:0008270">
    <property type="term" value="F:zinc ion binding"/>
    <property type="evidence" value="ECO:0007669"/>
    <property type="project" value="InterPro"/>
</dbReference>
<dbReference type="InterPro" id="IPR016193">
    <property type="entry name" value="Cytidine_deaminase-like"/>
</dbReference>
<dbReference type="Proteomes" id="UP000004259">
    <property type="component" value="Unassembled WGS sequence"/>
</dbReference>
<name>E9SAZ2_RUMAL</name>
<accession>E9SAZ2</accession>
<dbReference type="Gene3D" id="3.40.140.10">
    <property type="entry name" value="Cytidine Deaminase, domain 2"/>
    <property type="match status" value="1"/>
</dbReference>
<dbReference type="InterPro" id="IPR016192">
    <property type="entry name" value="APOBEC/CMP_deaminase_Zn-bd"/>
</dbReference>
<dbReference type="STRING" id="246199.CUS_8105"/>
<dbReference type="EMBL" id="ADKM02000062">
    <property type="protein sequence ID" value="EGC03611.1"/>
    <property type="molecule type" value="Genomic_DNA"/>
</dbReference>
<protein>
    <recommendedName>
        <fullName evidence="3">Cytidine and deoxycytidylate deaminase zinc-binding region</fullName>
    </recommendedName>
</protein>
<dbReference type="AlphaFoldDB" id="E9SAZ2"/>
<dbReference type="SUPFAM" id="SSF53927">
    <property type="entry name" value="Cytidine deaminase-like"/>
    <property type="match status" value="1"/>
</dbReference>
<gene>
    <name evidence="1" type="ORF">CUS_8105</name>
</gene>
<dbReference type="GO" id="GO:0016787">
    <property type="term" value="F:hydrolase activity"/>
    <property type="evidence" value="ECO:0007669"/>
    <property type="project" value="InterPro"/>
</dbReference>
<keyword evidence="2" id="KW-1185">Reference proteome</keyword>
<dbReference type="PROSITE" id="PS00903">
    <property type="entry name" value="CYT_DCMP_DEAMINASES_1"/>
    <property type="match status" value="1"/>
</dbReference>
<evidence type="ECO:0008006" key="3">
    <source>
        <dbReference type="Google" id="ProtNLM"/>
    </source>
</evidence>